<dbReference type="PANTHER" id="PTHR42754">
    <property type="entry name" value="ENDOGLUCANASE"/>
    <property type="match status" value="1"/>
</dbReference>
<keyword evidence="1" id="KW-0732">Signal</keyword>
<evidence type="ECO:0000313" key="2">
    <source>
        <dbReference type="EMBL" id="TGE27451.1"/>
    </source>
</evidence>
<gene>
    <name evidence="2" type="ORF">E5K02_13820</name>
</gene>
<protein>
    <submittedName>
        <fullName evidence="2">T9SS type A sorting domain-containing protein</fullName>
    </submittedName>
</protein>
<comment type="caution">
    <text evidence="2">The sequence shown here is derived from an EMBL/GenBank/DDBJ whole genome shotgun (WGS) entry which is preliminary data.</text>
</comment>
<reference evidence="2 3" key="1">
    <citation type="submission" date="2019-04" db="EMBL/GenBank/DDBJ databases">
        <authorList>
            <person name="Feng G."/>
            <person name="Zhang J."/>
            <person name="Zhu H."/>
        </authorList>
    </citation>
    <scope>NUCLEOTIDE SEQUENCE [LARGE SCALE GENOMIC DNA]</scope>
    <source>
        <strain evidence="2 3">9PBR-1</strain>
    </source>
</reference>
<feature type="signal peptide" evidence="1">
    <location>
        <begin position="1"/>
        <end position="27"/>
    </location>
</feature>
<name>A0A4Z0QEI8_9BACT</name>
<dbReference type="RefSeq" id="WP_135395429.1">
    <property type="nucleotide sequence ID" value="NZ_SRMB01000002.1"/>
</dbReference>
<keyword evidence="3" id="KW-1185">Reference proteome</keyword>
<proteinExistence type="predicted"/>
<dbReference type="PANTHER" id="PTHR42754:SF1">
    <property type="entry name" value="LIPOPROTEIN"/>
    <property type="match status" value="1"/>
</dbReference>
<dbReference type="SUPFAM" id="SSF50998">
    <property type="entry name" value="Quinoprotein alcohol dehydrogenase-like"/>
    <property type="match status" value="1"/>
</dbReference>
<dbReference type="EMBL" id="SRMB01000002">
    <property type="protein sequence ID" value="TGE27451.1"/>
    <property type="molecule type" value="Genomic_DNA"/>
</dbReference>
<dbReference type="Proteomes" id="UP000298471">
    <property type="component" value="Unassembled WGS sequence"/>
</dbReference>
<dbReference type="InterPro" id="IPR011047">
    <property type="entry name" value="Quinoprotein_ADH-like_sf"/>
</dbReference>
<accession>A0A4Z0QEI8</accession>
<organism evidence="2 3">
    <name type="scientific">Hymenobacter metallicola</name>
    <dbReference type="NCBI Taxonomy" id="2563114"/>
    <lineage>
        <taxon>Bacteria</taxon>
        <taxon>Pseudomonadati</taxon>
        <taxon>Bacteroidota</taxon>
        <taxon>Cytophagia</taxon>
        <taxon>Cytophagales</taxon>
        <taxon>Hymenobacteraceae</taxon>
        <taxon>Hymenobacter</taxon>
    </lineage>
</organism>
<evidence type="ECO:0000256" key="1">
    <source>
        <dbReference type="SAM" id="SignalP"/>
    </source>
</evidence>
<dbReference type="OrthoDB" id="9811934at2"/>
<evidence type="ECO:0000313" key="3">
    <source>
        <dbReference type="Proteomes" id="UP000298471"/>
    </source>
</evidence>
<sequence>MFSALRFLPAGFLLTVGLLGSSYQAAAQTPTKQWDRRFGGNQSDSFSALQRTPDGGYLLAGSTVSSVGGDVTQAEIGNFDYWLVKIDASGTKLWDKRFGGFSDDYLSAVQPTADGGYLLVGSTRSLLSGDITQDSRGGFDGWVVKIDANGNKLWNKRFGGSADDFLRFLQPTADGGCVLGGSTISPVGGDITQPSRGGVDYWLLKIDANGTKLWDKRLGGSADDGLNSLTSTADGGFVLGGSSVSAIGNDKTEASRGASDYWLVKVDASGTKLWDKTVGGTANDYLNNVLMTADGGYLLAGSSDSPVGADKTQGSRGVGDYWAVKLDANRNKQWDKRFGGESIDQLSLVLPLSDGGYLLAGDIRSNNEGDVTESRRGFVDFWLVKIDASGTKLWDKRFGGTAENYLVDILPTPDGGALLGSETLSGLGGDKSQGSRGSTDFWVMKLNPFGTITGARPAAGRQQLGVYPNPAHQRLRLRLPEQAPRTGLHLSLLDATGRVVSQQALAAPGPEVWVELGSQRAGLYLLRLEGPDGYLATQRAVLE</sequence>
<dbReference type="AlphaFoldDB" id="A0A4Z0QEI8"/>
<feature type="chain" id="PRO_5021222204" evidence="1">
    <location>
        <begin position="28"/>
        <end position="543"/>
    </location>
</feature>